<dbReference type="RefSeq" id="WP_106588889.1">
    <property type="nucleotide sequence ID" value="NZ_PYAV01000008.1"/>
</dbReference>
<dbReference type="EMBL" id="PYAV01000008">
    <property type="protein sequence ID" value="PSL44410.1"/>
    <property type="molecule type" value="Genomic_DNA"/>
</dbReference>
<comment type="caution">
    <text evidence="1">The sequence shown here is derived from an EMBL/GenBank/DDBJ whole genome shotgun (WGS) entry which is preliminary data.</text>
</comment>
<organism evidence="1 2">
    <name type="scientific">Salsuginibacillus halophilus</name>
    <dbReference type="NCBI Taxonomy" id="517424"/>
    <lineage>
        <taxon>Bacteria</taxon>
        <taxon>Bacillati</taxon>
        <taxon>Bacillota</taxon>
        <taxon>Bacilli</taxon>
        <taxon>Bacillales</taxon>
        <taxon>Bacillaceae</taxon>
        <taxon>Salsuginibacillus</taxon>
    </lineage>
</organism>
<evidence type="ECO:0000313" key="1">
    <source>
        <dbReference type="EMBL" id="PSL44410.1"/>
    </source>
</evidence>
<dbReference type="OrthoDB" id="2454248at2"/>
<keyword evidence="2" id="KW-1185">Reference proteome</keyword>
<dbReference type="Proteomes" id="UP000242310">
    <property type="component" value="Unassembled WGS sequence"/>
</dbReference>
<evidence type="ECO:0000313" key="2">
    <source>
        <dbReference type="Proteomes" id="UP000242310"/>
    </source>
</evidence>
<gene>
    <name evidence="1" type="ORF">B0H94_10820</name>
</gene>
<protein>
    <submittedName>
        <fullName evidence="1">Uncharacterized protein</fullName>
    </submittedName>
</protein>
<proteinExistence type="predicted"/>
<sequence>MAGFLVDHHHKEVHRTTFMNDRCNVLKLPPSERITKLNEGEVQALLDAYGYQKCTCFDGPEMIATHTHELLYE</sequence>
<dbReference type="AlphaFoldDB" id="A0A2P8HDV1"/>
<accession>A0A2P8HDV1</accession>
<name>A0A2P8HDV1_9BACI</name>
<reference evidence="1 2" key="1">
    <citation type="submission" date="2018-03" db="EMBL/GenBank/DDBJ databases">
        <title>Genomic Encyclopedia of Type Strains, Phase III (KMG-III): the genomes of soil and plant-associated and newly described type strains.</title>
        <authorList>
            <person name="Whitman W."/>
        </authorList>
    </citation>
    <scope>NUCLEOTIDE SEQUENCE [LARGE SCALE GENOMIC DNA]</scope>
    <source>
        <strain evidence="1 2">CGMCC 1.07653</strain>
    </source>
</reference>